<sequence length="67" mass="7885">MFLCSDRHNCHELSQLQEDCAQLREQEKENRQLSALNREAQSQLSVLTQELANEKLHSRHGPKRWQG</sequence>
<keyword evidence="3" id="KW-1185">Reference proteome</keyword>
<keyword evidence="1" id="KW-0175">Coiled coil</keyword>
<reference evidence="2" key="1">
    <citation type="journal article" date="2023" name="Science">
        <title>Genome structures resolve the early diversification of teleost fishes.</title>
        <authorList>
            <person name="Parey E."/>
            <person name="Louis A."/>
            <person name="Montfort J."/>
            <person name="Bouchez O."/>
            <person name="Roques C."/>
            <person name="Iampietro C."/>
            <person name="Lluch J."/>
            <person name="Castinel A."/>
            <person name="Donnadieu C."/>
            <person name="Desvignes T."/>
            <person name="Floi Bucao C."/>
            <person name="Jouanno E."/>
            <person name="Wen M."/>
            <person name="Mejri S."/>
            <person name="Dirks R."/>
            <person name="Jansen H."/>
            <person name="Henkel C."/>
            <person name="Chen W.J."/>
            <person name="Zahm M."/>
            <person name="Cabau C."/>
            <person name="Klopp C."/>
            <person name="Thompson A.W."/>
            <person name="Robinson-Rechavi M."/>
            <person name="Braasch I."/>
            <person name="Lecointre G."/>
            <person name="Bobe J."/>
            <person name="Postlethwait J.H."/>
            <person name="Berthelot C."/>
            <person name="Roest Crollius H."/>
            <person name="Guiguen Y."/>
        </authorList>
    </citation>
    <scope>NUCLEOTIDE SEQUENCE</scope>
    <source>
        <strain evidence="2">WJC10195</strain>
    </source>
</reference>
<proteinExistence type="predicted"/>
<evidence type="ECO:0000256" key="1">
    <source>
        <dbReference type="SAM" id="Coils"/>
    </source>
</evidence>
<feature type="coiled-coil region" evidence="1">
    <location>
        <begin position="13"/>
        <end position="57"/>
    </location>
</feature>
<organism evidence="2 3">
    <name type="scientific">Synaphobranchus kaupii</name>
    <name type="common">Kaup's arrowtooth eel</name>
    <dbReference type="NCBI Taxonomy" id="118154"/>
    <lineage>
        <taxon>Eukaryota</taxon>
        <taxon>Metazoa</taxon>
        <taxon>Chordata</taxon>
        <taxon>Craniata</taxon>
        <taxon>Vertebrata</taxon>
        <taxon>Euteleostomi</taxon>
        <taxon>Actinopterygii</taxon>
        <taxon>Neopterygii</taxon>
        <taxon>Teleostei</taxon>
        <taxon>Anguilliformes</taxon>
        <taxon>Synaphobranchidae</taxon>
        <taxon>Synaphobranchus</taxon>
    </lineage>
</organism>
<dbReference type="AlphaFoldDB" id="A0A9Q1EFR5"/>
<dbReference type="Proteomes" id="UP001152622">
    <property type="component" value="Chromosome 18"/>
</dbReference>
<name>A0A9Q1EFR5_SYNKA</name>
<evidence type="ECO:0000313" key="2">
    <source>
        <dbReference type="EMBL" id="KAJ8337987.1"/>
    </source>
</evidence>
<gene>
    <name evidence="2" type="ORF">SKAU_G00369530</name>
</gene>
<evidence type="ECO:0000313" key="3">
    <source>
        <dbReference type="Proteomes" id="UP001152622"/>
    </source>
</evidence>
<protein>
    <submittedName>
        <fullName evidence="2">Uncharacterized protein</fullName>
    </submittedName>
</protein>
<comment type="caution">
    <text evidence="2">The sequence shown here is derived from an EMBL/GenBank/DDBJ whole genome shotgun (WGS) entry which is preliminary data.</text>
</comment>
<accession>A0A9Q1EFR5</accession>
<dbReference type="EMBL" id="JAINUF010000018">
    <property type="protein sequence ID" value="KAJ8337987.1"/>
    <property type="molecule type" value="Genomic_DNA"/>
</dbReference>